<evidence type="ECO:0000256" key="1">
    <source>
        <dbReference type="SAM" id="Phobius"/>
    </source>
</evidence>
<evidence type="ECO:0000313" key="3">
    <source>
        <dbReference type="Proteomes" id="UP000184066"/>
    </source>
</evidence>
<dbReference type="RefSeq" id="WP_072746079.1">
    <property type="nucleotide sequence ID" value="NZ_FOHL01000002.1"/>
</dbReference>
<feature type="transmembrane region" description="Helical" evidence="1">
    <location>
        <begin position="122"/>
        <end position="142"/>
    </location>
</feature>
<keyword evidence="1" id="KW-0812">Transmembrane</keyword>
<dbReference type="InterPro" id="IPR036259">
    <property type="entry name" value="MFS_trans_sf"/>
</dbReference>
<accession>A0A1M7RV12</accession>
<dbReference type="PANTHER" id="PTHR23526:SF4">
    <property type="entry name" value="INTEGRAL MEMBRANE TRANSPORT PROTEIN"/>
    <property type="match status" value="1"/>
</dbReference>
<feature type="transmembrane region" description="Helical" evidence="1">
    <location>
        <begin position="403"/>
        <end position="424"/>
    </location>
</feature>
<name>A0A1M7RV12_9RHOB</name>
<keyword evidence="1" id="KW-1133">Transmembrane helix</keyword>
<dbReference type="PANTHER" id="PTHR23526">
    <property type="entry name" value="INTEGRAL MEMBRANE TRANSPORT PROTEIN-RELATED"/>
    <property type="match status" value="1"/>
</dbReference>
<feature type="transmembrane region" description="Helical" evidence="1">
    <location>
        <begin position="375"/>
        <end position="397"/>
    </location>
</feature>
<dbReference type="Gene3D" id="1.20.1250.20">
    <property type="entry name" value="MFS general substrate transporter like domains"/>
    <property type="match status" value="1"/>
</dbReference>
<sequence length="429" mass="41937">MAMSEVIFRALAPSGPGAPAPRAAEPRDFLRHVAALTLTRLADALIDPKLVLPWLLSAAGAPSAFIGALAPVREAGALLPQIALAERVRRAPLRKRVWALGAAGQGAAALGIAAAGATLSGWAAGIAATLCLAALAVARAACSVSHKDALARTVGKTRRGAVTGVAATAGSAGALAFGALLWLGIVPQTQSALAGAAALAGLAWLAAAAVFLRLEEEPGAPAGPEDAGRGDAWPPLAPLLRPGDFRRFVAARGLLAATALGPPFLVMGAAALKGGGAAGALGPLVLASALAAALSSYVWGRAADRSSRRAMMAAGALGAAALGAGALITALQGAGAGPWAAAGALFALQLAHAGGRVSRKVHLTDMTDEKQRARLVALANTAIGALLLLGGGFGLLAQLAGPAAALAALALMSAASVPVAAGLAEAQRG</sequence>
<gene>
    <name evidence="2" type="ORF">SAMN05216200_101150</name>
</gene>
<keyword evidence="3" id="KW-1185">Reference proteome</keyword>
<evidence type="ECO:0000313" key="2">
    <source>
        <dbReference type="EMBL" id="SHN49842.1"/>
    </source>
</evidence>
<keyword evidence="1" id="KW-0472">Membrane</keyword>
<protein>
    <recommendedName>
        <fullName evidence="4">Major Facilitator Superfamily protein</fullName>
    </recommendedName>
</protein>
<reference evidence="2 3" key="1">
    <citation type="submission" date="2016-12" db="EMBL/GenBank/DDBJ databases">
        <authorList>
            <person name="Song W.-J."/>
            <person name="Kurnit D.M."/>
        </authorList>
    </citation>
    <scope>NUCLEOTIDE SEQUENCE [LARGE SCALE GENOMIC DNA]</scope>
    <source>
        <strain evidence="2 3">CGMCC 1.10808</strain>
    </source>
</reference>
<dbReference type="InterPro" id="IPR052528">
    <property type="entry name" value="Sugar_transport-like"/>
</dbReference>
<dbReference type="EMBL" id="FRDL01000001">
    <property type="protein sequence ID" value="SHN49842.1"/>
    <property type="molecule type" value="Genomic_DNA"/>
</dbReference>
<feature type="transmembrane region" description="Helical" evidence="1">
    <location>
        <begin position="278"/>
        <end position="299"/>
    </location>
</feature>
<feature type="transmembrane region" description="Helical" evidence="1">
    <location>
        <begin position="311"/>
        <end position="330"/>
    </location>
</feature>
<dbReference type="STRING" id="1189325.SAMN04488119_102368"/>
<feature type="transmembrane region" description="Helical" evidence="1">
    <location>
        <begin position="249"/>
        <end position="272"/>
    </location>
</feature>
<dbReference type="AlphaFoldDB" id="A0A1M7RV12"/>
<feature type="transmembrane region" description="Helical" evidence="1">
    <location>
        <begin position="336"/>
        <end position="354"/>
    </location>
</feature>
<feature type="transmembrane region" description="Helical" evidence="1">
    <location>
        <begin position="97"/>
        <end position="116"/>
    </location>
</feature>
<organism evidence="2 3">
    <name type="scientific">Oceanicella actignis</name>
    <dbReference type="NCBI Taxonomy" id="1189325"/>
    <lineage>
        <taxon>Bacteria</taxon>
        <taxon>Pseudomonadati</taxon>
        <taxon>Pseudomonadota</taxon>
        <taxon>Alphaproteobacteria</taxon>
        <taxon>Rhodobacterales</taxon>
        <taxon>Paracoccaceae</taxon>
        <taxon>Oceanicella</taxon>
    </lineage>
</organism>
<feature type="transmembrane region" description="Helical" evidence="1">
    <location>
        <begin position="162"/>
        <end position="185"/>
    </location>
</feature>
<dbReference type="Proteomes" id="UP000184066">
    <property type="component" value="Unassembled WGS sequence"/>
</dbReference>
<evidence type="ECO:0008006" key="4">
    <source>
        <dbReference type="Google" id="ProtNLM"/>
    </source>
</evidence>
<proteinExistence type="predicted"/>
<dbReference type="SUPFAM" id="SSF103473">
    <property type="entry name" value="MFS general substrate transporter"/>
    <property type="match status" value="1"/>
</dbReference>
<feature type="transmembrane region" description="Helical" evidence="1">
    <location>
        <begin position="191"/>
        <end position="212"/>
    </location>
</feature>